<dbReference type="OrthoDB" id="24039at2157"/>
<reference evidence="3 4" key="1">
    <citation type="journal article" date="2010" name="Stand. Genomic Sci.">
        <title>Complete genome sequence of Methanoplanus petrolearius type strain (SEBR 4847).</title>
        <authorList>
            <person name="Brambilla E."/>
            <person name="Djao O.D."/>
            <person name="Daligault H."/>
            <person name="Lapidus A."/>
            <person name="Lucas S."/>
            <person name="Hammon N."/>
            <person name="Nolan M."/>
            <person name="Tice H."/>
            <person name="Cheng J.F."/>
            <person name="Han C."/>
            <person name="Tapia R."/>
            <person name="Goodwin L."/>
            <person name="Pitluck S."/>
            <person name="Liolios K."/>
            <person name="Ivanova N."/>
            <person name="Mavromatis K."/>
            <person name="Mikhailova N."/>
            <person name="Pati A."/>
            <person name="Chen A."/>
            <person name="Palaniappan K."/>
            <person name="Land M."/>
            <person name="Hauser L."/>
            <person name="Chang Y.J."/>
            <person name="Jeffries C.D."/>
            <person name="Rohde M."/>
            <person name="Spring S."/>
            <person name="Sikorski J."/>
            <person name="Goker M."/>
            <person name="Woyke T."/>
            <person name="Bristow J."/>
            <person name="Eisen J.A."/>
            <person name="Markowitz V."/>
            <person name="Hugenholtz P."/>
            <person name="Kyrpides N.C."/>
            <person name="Klenk H.P."/>
        </authorList>
    </citation>
    <scope>NUCLEOTIDE SEQUENCE [LARGE SCALE GENOMIC DNA]</scope>
    <source>
        <strain evidence="4">DSM 11571 / OCM 486 / SEBR 4847</strain>
    </source>
</reference>
<evidence type="ECO:0000259" key="2">
    <source>
        <dbReference type="PROSITE" id="PS50983"/>
    </source>
</evidence>
<proteinExistence type="predicted"/>
<evidence type="ECO:0000256" key="1">
    <source>
        <dbReference type="SAM" id="Phobius"/>
    </source>
</evidence>
<organism evidence="3 4">
    <name type="scientific">Methanolacinia petrolearia (strain DSM 11571 / OCM 486 / SEBR 4847)</name>
    <name type="common">Methanoplanus petrolearius</name>
    <dbReference type="NCBI Taxonomy" id="679926"/>
    <lineage>
        <taxon>Archaea</taxon>
        <taxon>Methanobacteriati</taxon>
        <taxon>Methanobacteriota</taxon>
        <taxon>Stenosarchaea group</taxon>
        <taxon>Methanomicrobia</taxon>
        <taxon>Methanomicrobiales</taxon>
        <taxon>Methanomicrobiaceae</taxon>
        <taxon>Methanolacinia</taxon>
    </lineage>
</organism>
<dbReference type="PANTHER" id="PTHR30535:SF34">
    <property type="entry name" value="MOLYBDATE-BINDING PROTEIN MOLA"/>
    <property type="match status" value="1"/>
</dbReference>
<dbReference type="PANTHER" id="PTHR30535">
    <property type="entry name" value="VITAMIN B12-BINDING PROTEIN"/>
    <property type="match status" value="1"/>
</dbReference>
<dbReference type="STRING" id="679926.Mpet_1502"/>
<dbReference type="KEGG" id="mpi:Mpet_1502"/>
<keyword evidence="1" id="KW-1133">Transmembrane helix</keyword>
<dbReference type="EMBL" id="CP002117">
    <property type="protein sequence ID" value="ADN36259.1"/>
    <property type="molecule type" value="Genomic_DNA"/>
</dbReference>
<dbReference type="AlphaFoldDB" id="E1RG24"/>
<keyword evidence="1" id="KW-0812">Transmembrane</keyword>
<name>E1RG24_METP4</name>
<dbReference type="SUPFAM" id="SSF53807">
    <property type="entry name" value="Helical backbone' metal receptor"/>
    <property type="match status" value="1"/>
</dbReference>
<gene>
    <name evidence="3" type="ordered locus">Mpet_1502</name>
</gene>
<dbReference type="PROSITE" id="PS50983">
    <property type="entry name" value="FE_B12_PBP"/>
    <property type="match status" value="1"/>
</dbReference>
<evidence type="ECO:0000313" key="3">
    <source>
        <dbReference type="EMBL" id="ADN36259.1"/>
    </source>
</evidence>
<dbReference type="HOGENOM" id="CLU_038034_2_0_2"/>
<feature type="domain" description="Fe/B12 periplasmic-binding" evidence="2">
    <location>
        <begin position="60"/>
        <end position="347"/>
    </location>
</feature>
<evidence type="ECO:0000313" key="4">
    <source>
        <dbReference type="Proteomes" id="UP000006565"/>
    </source>
</evidence>
<keyword evidence="1" id="KW-0472">Membrane</keyword>
<dbReference type="Pfam" id="PF01497">
    <property type="entry name" value="Peripla_BP_2"/>
    <property type="match status" value="1"/>
</dbReference>
<dbReference type="InterPro" id="IPR050902">
    <property type="entry name" value="ABC_Transporter_SBP"/>
</dbReference>
<dbReference type="Gene3D" id="3.40.50.1980">
    <property type="entry name" value="Nitrogenase molybdenum iron protein domain"/>
    <property type="match status" value="2"/>
</dbReference>
<protein>
    <submittedName>
        <fullName evidence="3">Periplasmic binding protein</fullName>
    </submittedName>
</protein>
<feature type="transmembrane region" description="Helical" evidence="1">
    <location>
        <begin position="7"/>
        <end position="26"/>
    </location>
</feature>
<dbReference type="eggNOG" id="arCOG03304">
    <property type="taxonomic scope" value="Archaea"/>
</dbReference>
<keyword evidence="4" id="KW-1185">Reference proteome</keyword>
<dbReference type="InterPro" id="IPR002491">
    <property type="entry name" value="ABC_transptr_periplasmic_BD"/>
</dbReference>
<sequence length="377" mass="42427" precursor="true">MKNNFRLCIIAGLILIIAILCIFFSLRPDTGPLENNTTAEKIVITDAPGRVITLDEPAQRIACTHYSVSEAIQLAGAWDKVVARDGYLSNEKFYPGVEDLPVICPARNPMDINYEEIIAIHPDVLILPNFSWLGDTDEIIGKLEPDVHVVFVDTLNPDTFCDTIETIGKIAGTEDEAGEYIEFYRSIYDPVVSITSDISKEDRPNVFFKAFSDEIDEIKTYGSEFPGGNELFNAAGVRNVAEDLPINCADVDEEWLLEQDIDAIAAICWDKKYPETFGYNVSDPSAARIQAEEIKDEIGELDVFSNSKAVEDDEIYLLNNEMTSTPRYIITIAYMAKWFHPDLFEDLDPKALHQEYLDRFIPGDYNLSECGLMVYPD</sequence>
<accession>E1RG24</accession>
<dbReference type="Proteomes" id="UP000006565">
    <property type="component" value="Chromosome"/>
</dbReference>